<comment type="caution">
    <text evidence="2">The sequence shown here is derived from an EMBL/GenBank/DDBJ whole genome shotgun (WGS) entry which is preliminary data.</text>
</comment>
<feature type="domain" description="PIN" evidence="1">
    <location>
        <begin position="6"/>
        <end position="114"/>
    </location>
</feature>
<keyword evidence="3" id="KW-1185">Reference proteome</keyword>
<dbReference type="RefSeq" id="WP_169115536.1">
    <property type="nucleotide sequence ID" value="NZ_JAAAUB010000003.1"/>
</dbReference>
<evidence type="ECO:0000313" key="2">
    <source>
        <dbReference type="EMBL" id="NMH16249.1"/>
    </source>
</evidence>
<organism evidence="2 3">
    <name type="scientific">Tepidiphilus baoligensis</name>
    <dbReference type="NCBI Taxonomy" id="2698687"/>
    <lineage>
        <taxon>Bacteria</taxon>
        <taxon>Pseudomonadati</taxon>
        <taxon>Pseudomonadota</taxon>
        <taxon>Hydrogenophilia</taxon>
        <taxon>Hydrogenophilales</taxon>
        <taxon>Hydrogenophilaceae</taxon>
        <taxon>Tepidiphilus</taxon>
    </lineage>
</organism>
<name>A0ABX1QLF7_9PROT</name>
<proteinExistence type="predicted"/>
<dbReference type="InterPro" id="IPR029060">
    <property type="entry name" value="PIN-like_dom_sf"/>
</dbReference>
<dbReference type="SUPFAM" id="SSF88723">
    <property type="entry name" value="PIN domain-like"/>
    <property type="match status" value="1"/>
</dbReference>
<accession>A0ABX1QLF7</accession>
<evidence type="ECO:0000313" key="3">
    <source>
        <dbReference type="Proteomes" id="UP000669605"/>
    </source>
</evidence>
<sequence length="133" mass="15212">MNKRTYLDSSVLLAAIARKDEVGLRALEILDDSARHFVLSDAVRLEILPKAVFEKQYEEVEFYETVFSKSEERKWCIDTLQRAFDVAKRYGIAAMDAIHVATALDAGVDEFVTAEKPTKPMFRVVELRVQSIR</sequence>
<evidence type="ECO:0000259" key="1">
    <source>
        <dbReference type="Pfam" id="PF01850"/>
    </source>
</evidence>
<dbReference type="EMBL" id="JAAAUB010000003">
    <property type="protein sequence ID" value="NMH16249.1"/>
    <property type="molecule type" value="Genomic_DNA"/>
</dbReference>
<dbReference type="Pfam" id="PF01850">
    <property type="entry name" value="PIN"/>
    <property type="match status" value="1"/>
</dbReference>
<dbReference type="Proteomes" id="UP000669605">
    <property type="component" value="Unassembled WGS sequence"/>
</dbReference>
<dbReference type="InterPro" id="IPR002716">
    <property type="entry name" value="PIN_dom"/>
</dbReference>
<protein>
    <submittedName>
        <fullName evidence="2">PIN domain-containing protein</fullName>
    </submittedName>
</protein>
<gene>
    <name evidence="2" type="ORF">GV368_03835</name>
</gene>
<dbReference type="Gene3D" id="3.40.50.1010">
    <property type="entry name" value="5'-nuclease"/>
    <property type="match status" value="1"/>
</dbReference>
<reference evidence="2 3" key="1">
    <citation type="journal article" date="2020" name="Curr. Microbiol.">
        <title>Tepidiphilus baoligensis sp. nov., a Novel Bacterium of the Family Hydrogenophilaceae Isolated from an Oil Reservoir.</title>
        <authorList>
            <person name="Zhang X."/>
            <person name="Wang G."/>
            <person name="Ma X."/>
            <person name="Yu J."/>
            <person name="You J."/>
            <person name="Xue Y."/>
            <person name="Ma Y."/>
        </authorList>
    </citation>
    <scope>NUCLEOTIDE SEQUENCE [LARGE SCALE GENOMIC DNA]</scope>
    <source>
        <strain evidence="2 3">B18-69</strain>
    </source>
</reference>